<name>A0A381QS01_9ZZZZ</name>
<dbReference type="AlphaFoldDB" id="A0A381QS01"/>
<evidence type="ECO:0000313" key="1">
    <source>
        <dbReference type="EMBL" id="SUZ82141.1"/>
    </source>
</evidence>
<proteinExistence type="predicted"/>
<organism evidence="1">
    <name type="scientific">marine metagenome</name>
    <dbReference type="NCBI Taxonomy" id="408172"/>
    <lineage>
        <taxon>unclassified sequences</taxon>
        <taxon>metagenomes</taxon>
        <taxon>ecological metagenomes</taxon>
    </lineage>
</organism>
<protein>
    <submittedName>
        <fullName evidence="1">Uncharacterized protein</fullName>
    </submittedName>
</protein>
<gene>
    <name evidence="1" type="ORF">METZ01_LOCUS34995</name>
</gene>
<dbReference type="EMBL" id="UINC01001494">
    <property type="protein sequence ID" value="SUZ82141.1"/>
    <property type="molecule type" value="Genomic_DNA"/>
</dbReference>
<reference evidence="1" key="1">
    <citation type="submission" date="2018-05" db="EMBL/GenBank/DDBJ databases">
        <authorList>
            <person name="Lanie J.A."/>
            <person name="Ng W.-L."/>
            <person name="Kazmierczak K.M."/>
            <person name="Andrzejewski T.M."/>
            <person name="Davidsen T.M."/>
            <person name="Wayne K.J."/>
            <person name="Tettelin H."/>
            <person name="Glass J.I."/>
            <person name="Rusch D."/>
            <person name="Podicherti R."/>
            <person name="Tsui H.-C.T."/>
            <person name="Winkler M.E."/>
        </authorList>
    </citation>
    <scope>NUCLEOTIDE SEQUENCE</scope>
</reference>
<sequence length="108" mass="12139">MDPPSCGRLGLSPSNPRVVARSATESAPELFRAFDEGQRPPPSDLSVFQVPIRPCHRCAVTLGNSPFRFIRGMTNAIVFNEPHLKRTSDLGTMRGGRKDRIYKQVYFY</sequence>
<accession>A0A381QS01</accession>